<comment type="similarity">
    <text evidence="10">Belongs to the RBR family. RNF14 subfamily.</text>
</comment>
<dbReference type="InterPro" id="IPR002867">
    <property type="entry name" value="IBR_dom"/>
</dbReference>
<keyword evidence="9" id="KW-0862">Zinc</keyword>
<dbReference type="GeneID" id="5544773"/>
<name>A7TMB6_VANPO</name>
<proteinExistence type="inferred from homology"/>
<accession>A7TMB6</accession>
<dbReference type="STRING" id="436907.A7TMB6"/>
<dbReference type="AlphaFoldDB" id="A7TMB6"/>
<organism evidence="13">
    <name type="scientific">Vanderwaltozyma polyspora (strain ATCC 22028 / DSM 70294 / BCRC 21397 / CBS 2163 / NBRC 10782 / NRRL Y-8283 / UCD 57-17)</name>
    <name type="common">Kluyveromyces polysporus</name>
    <dbReference type="NCBI Taxonomy" id="436907"/>
    <lineage>
        <taxon>Eukaryota</taxon>
        <taxon>Fungi</taxon>
        <taxon>Dikarya</taxon>
        <taxon>Ascomycota</taxon>
        <taxon>Saccharomycotina</taxon>
        <taxon>Saccharomycetes</taxon>
        <taxon>Saccharomycetales</taxon>
        <taxon>Saccharomycetaceae</taxon>
        <taxon>Vanderwaltozyma</taxon>
    </lineage>
</organism>
<dbReference type="SMART" id="SM00184">
    <property type="entry name" value="RING"/>
    <property type="match status" value="2"/>
</dbReference>
<dbReference type="Gene3D" id="1.20.120.1750">
    <property type="match status" value="1"/>
</dbReference>
<reference evidence="12 13" key="1">
    <citation type="journal article" date="2007" name="Proc. Natl. Acad. Sci. U.S.A.">
        <title>Independent sorting-out of thousands of duplicated gene pairs in two yeast species descended from a whole-genome duplication.</title>
        <authorList>
            <person name="Scannell D.R."/>
            <person name="Frank A.C."/>
            <person name="Conant G.C."/>
            <person name="Byrne K.P."/>
            <person name="Woolfit M."/>
            <person name="Wolfe K.H."/>
        </authorList>
    </citation>
    <scope>NUCLEOTIDE SEQUENCE [LARGE SCALE GENOMIC DNA]</scope>
    <source>
        <strain evidence="13">ATCC 22028 / DSM 70294 / BCRC 21397 / CBS 2163 / NBRC 10782 / NRRL Y-8283 / UCD 57-17</strain>
    </source>
</reference>
<keyword evidence="8" id="KW-0833">Ubl conjugation pathway</keyword>
<keyword evidence="13" id="KW-1185">Reference proteome</keyword>
<dbReference type="Proteomes" id="UP000000267">
    <property type="component" value="Unassembled WGS sequence"/>
</dbReference>
<keyword evidence="7" id="KW-0863">Zinc-finger</keyword>
<protein>
    <recommendedName>
        <fullName evidence="3">RBR-type E3 ubiquitin transferase</fullName>
        <ecNumber evidence="3">2.3.2.31</ecNumber>
    </recommendedName>
</protein>
<gene>
    <name evidence="12" type="ORF">Kpol_520p33</name>
</gene>
<dbReference type="CDD" id="cd23783">
    <property type="entry name" value="RWD_ScITT1-like"/>
    <property type="match status" value="1"/>
</dbReference>
<evidence type="ECO:0000256" key="10">
    <source>
        <dbReference type="ARBA" id="ARBA00044508"/>
    </source>
</evidence>
<dbReference type="GO" id="GO:0160127">
    <property type="term" value="P:protein-RNA covalent cross-linking repair"/>
    <property type="evidence" value="ECO:0007669"/>
    <property type="project" value="EnsemblFungi"/>
</dbReference>
<dbReference type="SUPFAM" id="SSF57850">
    <property type="entry name" value="RING/U-box"/>
    <property type="match status" value="2"/>
</dbReference>
<dbReference type="GO" id="GO:0006449">
    <property type="term" value="P:regulation of translational termination"/>
    <property type="evidence" value="ECO:0007669"/>
    <property type="project" value="EnsemblFungi"/>
</dbReference>
<dbReference type="InterPro" id="IPR044066">
    <property type="entry name" value="TRIAD_supradom"/>
</dbReference>
<keyword evidence="5" id="KW-0479">Metal-binding</keyword>
<dbReference type="InterPro" id="IPR031127">
    <property type="entry name" value="E3_UB_ligase_RBR"/>
</dbReference>
<dbReference type="GO" id="GO:0085020">
    <property type="term" value="P:protein K6-linked ubiquitination"/>
    <property type="evidence" value="ECO:0007669"/>
    <property type="project" value="EnsemblFungi"/>
</dbReference>
<dbReference type="InterPro" id="IPR001841">
    <property type="entry name" value="Znf_RING"/>
</dbReference>
<evidence type="ECO:0000256" key="1">
    <source>
        <dbReference type="ARBA" id="ARBA00001798"/>
    </source>
</evidence>
<evidence type="ECO:0000313" key="12">
    <source>
        <dbReference type="EMBL" id="EDO16610.1"/>
    </source>
</evidence>
<dbReference type="InterPro" id="IPR013083">
    <property type="entry name" value="Znf_RING/FYVE/PHD"/>
</dbReference>
<dbReference type="PROSITE" id="PS51873">
    <property type="entry name" value="TRIAD"/>
    <property type="match status" value="1"/>
</dbReference>
<dbReference type="EMBL" id="DS480421">
    <property type="protein sequence ID" value="EDO16610.1"/>
    <property type="molecule type" value="Genomic_DNA"/>
</dbReference>
<keyword evidence="6" id="KW-0677">Repeat</keyword>
<dbReference type="PANTHER" id="PTHR11685">
    <property type="entry name" value="RBR FAMILY RING FINGER AND IBR DOMAIN-CONTAINING"/>
    <property type="match status" value="1"/>
</dbReference>
<dbReference type="KEGG" id="vpo:Kpol_520p33"/>
<evidence type="ECO:0000256" key="8">
    <source>
        <dbReference type="ARBA" id="ARBA00022786"/>
    </source>
</evidence>
<dbReference type="EC" id="2.3.2.31" evidence="3"/>
<dbReference type="Gene3D" id="3.30.40.10">
    <property type="entry name" value="Zinc/RING finger domain, C3HC4 (zinc finger)"/>
    <property type="match status" value="1"/>
</dbReference>
<dbReference type="PhylomeDB" id="A7TMB6"/>
<comment type="catalytic activity">
    <reaction evidence="1">
        <text>[E2 ubiquitin-conjugating enzyme]-S-ubiquitinyl-L-cysteine + [acceptor protein]-L-lysine = [E2 ubiquitin-conjugating enzyme]-L-cysteine + [acceptor protein]-N(6)-ubiquitinyl-L-lysine.</text>
        <dbReference type="EC" id="2.3.2.31"/>
    </reaction>
</comment>
<evidence type="ECO:0000256" key="4">
    <source>
        <dbReference type="ARBA" id="ARBA00022679"/>
    </source>
</evidence>
<evidence type="ECO:0000256" key="7">
    <source>
        <dbReference type="ARBA" id="ARBA00022771"/>
    </source>
</evidence>
<dbReference type="Pfam" id="PF01485">
    <property type="entry name" value="IBR"/>
    <property type="match status" value="1"/>
</dbReference>
<comment type="pathway">
    <text evidence="2">Protein modification; protein ubiquitination.</text>
</comment>
<dbReference type="InterPro" id="IPR047548">
    <property type="entry name" value="Rcat_RBR_RNF14"/>
</dbReference>
<evidence type="ECO:0000259" key="11">
    <source>
        <dbReference type="PROSITE" id="PS51873"/>
    </source>
</evidence>
<evidence type="ECO:0000256" key="6">
    <source>
        <dbReference type="ARBA" id="ARBA00022737"/>
    </source>
</evidence>
<evidence type="ECO:0000256" key="2">
    <source>
        <dbReference type="ARBA" id="ARBA00004906"/>
    </source>
</evidence>
<evidence type="ECO:0000256" key="3">
    <source>
        <dbReference type="ARBA" id="ARBA00012251"/>
    </source>
</evidence>
<evidence type="ECO:0000256" key="5">
    <source>
        <dbReference type="ARBA" id="ARBA00022723"/>
    </source>
</evidence>
<evidence type="ECO:0000256" key="9">
    <source>
        <dbReference type="ARBA" id="ARBA00022833"/>
    </source>
</evidence>
<dbReference type="InParanoid" id="A7TMB6"/>
<dbReference type="FunCoup" id="A7TMB6">
    <property type="interactions" value="184"/>
</dbReference>
<dbReference type="OMA" id="SNLQRCP"/>
<dbReference type="CDD" id="cd20354">
    <property type="entry name" value="Rcat_RBR_RNF14"/>
    <property type="match status" value="1"/>
</dbReference>
<dbReference type="GO" id="GO:0061630">
    <property type="term" value="F:ubiquitin protein ligase activity"/>
    <property type="evidence" value="ECO:0007669"/>
    <property type="project" value="UniProtKB-EC"/>
</dbReference>
<dbReference type="SMART" id="SM00647">
    <property type="entry name" value="IBR"/>
    <property type="match status" value="2"/>
</dbReference>
<keyword evidence="4" id="KW-0808">Transferase</keyword>
<sequence>MEDKANLRDDLTILTDMYPELDVSIDLLDSAKELTEIVTGCLPFKISLPTDVTVEYENKSLILDKLQTDLLRFSIDPKEYPSLNKGLKLEIFSQWMGDKFKNKIIQSINSEFGELTDPNSDRYDPFTPILMLVFSYVTDDVASLIFPDNKYICRSEEEFKLYENSTVIVKEEEITKSNYSCCICMDIKKGDRMIKLPCIGEEKHLLCVDCTKNYFTNMIEQGNINGIRCPECKYNEIDLTKLKDFNQIKSSLFTPMINFLFFEGILEPEMCERYKELHYNQAATKLSKHCTYACVTCRRCDQWCVKEDLDDSMVRCNKCEFVFCFDCLHSWHGYNNKCGKKVKISREVVEEYIDEDNETSDERKKELEAQYGKKMLEQEVSEYLSDKMLDLAIAEEGSDLQRCPNCRLVVQRSEGCNKMKCSVCNHMFCYLCGELLYVEDPYEHFREPWSPCYGRLFEGMQGVE</sequence>
<dbReference type="RefSeq" id="XP_001644468.1">
    <property type="nucleotide sequence ID" value="XM_001644418.1"/>
</dbReference>
<dbReference type="GO" id="GO:0008270">
    <property type="term" value="F:zinc ion binding"/>
    <property type="evidence" value="ECO:0007669"/>
    <property type="project" value="UniProtKB-KW"/>
</dbReference>
<feature type="domain" description="RING-type" evidence="11">
    <location>
        <begin position="177"/>
        <end position="456"/>
    </location>
</feature>
<dbReference type="OrthoDB" id="1431934at2759"/>
<dbReference type="eggNOG" id="KOG1814">
    <property type="taxonomic scope" value="Eukaryota"/>
</dbReference>
<evidence type="ECO:0000313" key="13">
    <source>
        <dbReference type="Proteomes" id="UP000000267"/>
    </source>
</evidence>
<dbReference type="HOGENOM" id="CLU_021364_2_2_1"/>